<dbReference type="Gene3D" id="2.130.10.10">
    <property type="entry name" value="YVTN repeat-like/Quinoprotein amine dehydrogenase"/>
    <property type="match status" value="2"/>
</dbReference>
<keyword evidence="4 5" id="KW-0648">Protein biosynthesis</keyword>
<comment type="subunit">
    <text evidence="5 6">Component of the eukaryotic translation initiation factor 3 (eIF-3) complex.</text>
</comment>
<gene>
    <name evidence="8" type="ORF">cand_002160</name>
</gene>
<comment type="function">
    <text evidence="6">Component of the eukaryotic translation initiation factor 3 (eIF-3) complex, which is involved in protein synthesis and, together with other initiation factors, stimulates binding of mRNA and methionyl-tRNAi to the 40S ribosome.</text>
</comment>
<accession>A0A1J4MQU1</accession>
<dbReference type="RefSeq" id="XP_067068261.1">
    <property type="nucleotide sequence ID" value="XM_067210464.1"/>
</dbReference>
<dbReference type="GO" id="GO:0003723">
    <property type="term" value="F:RNA binding"/>
    <property type="evidence" value="ECO:0007669"/>
    <property type="project" value="UniProtKB-UniRule"/>
</dbReference>
<dbReference type="OrthoDB" id="10250414at2759"/>
<keyword evidence="1 5" id="KW-0963">Cytoplasm</keyword>
<comment type="similarity">
    <text evidence="5 6">Belongs to the eIF-3 subunit B family.</text>
</comment>
<evidence type="ECO:0000256" key="4">
    <source>
        <dbReference type="ARBA" id="ARBA00022917"/>
    </source>
</evidence>
<comment type="caution">
    <text evidence="8">The sequence shown here is derived from an EMBL/GenBank/DDBJ whole genome shotgun (WGS) entry which is preliminary data.</text>
</comment>
<evidence type="ECO:0000256" key="3">
    <source>
        <dbReference type="ARBA" id="ARBA00022884"/>
    </source>
</evidence>
<dbReference type="InterPro" id="IPR011400">
    <property type="entry name" value="EIF3B"/>
</dbReference>
<evidence type="ECO:0000259" key="7">
    <source>
        <dbReference type="Pfam" id="PF08662"/>
    </source>
</evidence>
<dbReference type="GO" id="GO:0001732">
    <property type="term" value="P:formation of cytoplasmic translation initiation complex"/>
    <property type="evidence" value="ECO:0007669"/>
    <property type="project" value="UniProtKB-UniRule"/>
</dbReference>
<protein>
    <recommendedName>
        <fullName evidence="5 6">Eukaryotic translation initiation factor 3 subunit B</fullName>
        <shortName evidence="5 6">eIF3b</shortName>
    </recommendedName>
    <alternativeName>
        <fullName evidence="5">Eukaryotic translation initiation factor 3 subunit 9</fullName>
    </alternativeName>
</protein>
<dbReference type="Gene3D" id="3.30.70.330">
    <property type="match status" value="1"/>
</dbReference>
<dbReference type="InterPro" id="IPR012677">
    <property type="entry name" value="Nucleotide-bd_a/b_plait_sf"/>
</dbReference>
<sequence length="721" mass="84229">MLRVSREDLGEDVDLLDYLSDSTDVGNNSEEYVNKKCMEIETPLVLSESFSKTFVVAGLPIVKADKYDRFVRAVRTIMNQTLKLRRIEYNENFLLEIPQDENGNTLGFGLLTFENNFQAEAACHALSKAPFDKQTCLITFMFDDIEKILSKDDISTEYLHSLYPPPSLFARDDVRNWLMESRCKENFVIRYQNSTEIYSYDSIQRKPELVYDGERAKEGKRVWTDFSVQWSPMGSYLVTFHRQGVALWSGDNWDKKVRFEHKDVKFIDFSPNEEYLLTWDGSPSDTRYDRAIRIWHVLSGRLLRSFSTPSVSLKGSDNQFFLWSPSGNYLAYCSDKSELFVYESSTMNLIEEPETGRKASLKYALQFFDWSPEEDNLSVWCPERGDTPGRLTLLSIPSRKELAIKNVFNVREASVYWQPKGHYMCLKALVSRKAGKKAKKEYTQLEIFRVKEKNIPVDTIHVEGVTVRYFSWECSNRFAIVVSDDNTHSQSLRFYQVNSTQTDFVTSFNLTNSIDVIQWSPLGSYFVLGGSGGTLTFCQLTSENKFDILQKDEHFMCNLIQWDPTGRYVTTAFQSKIAEGAYKYSTETGYTIWSFQGRQLYNSPLEMFYQFIWRPHPPSLLSLEKQEEIPKKLKDYSKKFDIEDEAIKSERRNAILNKRKKIEDEFNQVLEKIHIWKIQQPEYHEWLLSKETLINSFQWEEQEEVIEVEIETIQELIATDN</sequence>
<dbReference type="Pfam" id="PF08662">
    <property type="entry name" value="eIF2A"/>
    <property type="match status" value="1"/>
</dbReference>
<dbReference type="GO" id="GO:0031369">
    <property type="term" value="F:translation initiation factor binding"/>
    <property type="evidence" value="ECO:0007669"/>
    <property type="project" value="InterPro"/>
</dbReference>
<dbReference type="InterPro" id="IPR013979">
    <property type="entry name" value="TIF_beta_prop-like"/>
</dbReference>
<dbReference type="GO" id="GO:0033290">
    <property type="term" value="C:eukaryotic 48S preinitiation complex"/>
    <property type="evidence" value="ECO:0007669"/>
    <property type="project" value="UniProtKB-UniRule"/>
</dbReference>
<dbReference type="GeneID" id="92364401"/>
<evidence type="ECO:0000313" key="8">
    <source>
        <dbReference type="EMBL" id="OII76415.1"/>
    </source>
</evidence>
<dbReference type="HAMAP" id="MF_03001">
    <property type="entry name" value="eIF3b"/>
    <property type="match status" value="1"/>
</dbReference>
<organism evidence="8 9">
    <name type="scientific">Cryptosporidium andersoni</name>
    <dbReference type="NCBI Taxonomy" id="117008"/>
    <lineage>
        <taxon>Eukaryota</taxon>
        <taxon>Sar</taxon>
        <taxon>Alveolata</taxon>
        <taxon>Apicomplexa</taxon>
        <taxon>Conoidasida</taxon>
        <taxon>Coccidia</taxon>
        <taxon>Eucoccidiorida</taxon>
        <taxon>Eimeriorina</taxon>
        <taxon>Cryptosporidiidae</taxon>
        <taxon>Cryptosporidium</taxon>
    </lineage>
</organism>
<feature type="domain" description="Translation initiation factor beta propellor-like" evidence="7">
    <location>
        <begin position="405"/>
        <end position="611"/>
    </location>
</feature>
<dbReference type="VEuPathDB" id="CryptoDB:cand_002160"/>
<dbReference type="EMBL" id="LRBS01000064">
    <property type="protein sequence ID" value="OII76415.1"/>
    <property type="molecule type" value="Genomic_DNA"/>
</dbReference>
<dbReference type="PANTHER" id="PTHR14068:SF0">
    <property type="entry name" value="EUKARYOTIC TRANSLATION INITIATION FACTOR 3 SUBUNIT B"/>
    <property type="match status" value="1"/>
</dbReference>
<evidence type="ECO:0000256" key="6">
    <source>
        <dbReference type="PIRNR" id="PIRNR036424"/>
    </source>
</evidence>
<dbReference type="GO" id="GO:0016282">
    <property type="term" value="C:eukaryotic 43S preinitiation complex"/>
    <property type="evidence" value="ECO:0007669"/>
    <property type="project" value="UniProtKB-UniRule"/>
</dbReference>
<dbReference type="Proteomes" id="UP000186804">
    <property type="component" value="Unassembled WGS sequence"/>
</dbReference>
<dbReference type="InterPro" id="IPR015943">
    <property type="entry name" value="WD40/YVTN_repeat-like_dom_sf"/>
</dbReference>
<dbReference type="SUPFAM" id="SSF82171">
    <property type="entry name" value="DPP6 N-terminal domain-like"/>
    <property type="match status" value="1"/>
</dbReference>
<dbReference type="AlphaFoldDB" id="A0A1J4MQU1"/>
<evidence type="ECO:0000256" key="5">
    <source>
        <dbReference type="HAMAP-Rule" id="MF_03001"/>
    </source>
</evidence>
<evidence type="ECO:0000256" key="1">
    <source>
        <dbReference type="ARBA" id="ARBA00022490"/>
    </source>
</evidence>
<dbReference type="GO" id="GO:0005852">
    <property type="term" value="C:eukaryotic translation initiation factor 3 complex"/>
    <property type="evidence" value="ECO:0007669"/>
    <property type="project" value="UniProtKB-UniRule"/>
</dbReference>
<comment type="subcellular location">
    <subcellularLocation>
        <location evidence="5 6">Cytoplasm</location>
    </subcellularLocation>
</comment>
<comment type="function">
    <text evidence="5">RNA-binding component of the eukaryotic translation initiation factor 3 (eIF-3) complex, which is involved in protein synthesis of a specialized repertoire of mRNAs and, together with other initiation factors, stimulates binding of mRNA and methionyl-tRNAi to the 40S ribosome. The eIF-3 complex specifically targets and initiates translation of a subset of mRNAs involved in cell proliferation.</text>
</comment>
<dbReference type="GO" id="GO:0003743">
    <property type="term" value="F:translation initiation factor activity"/>
    <property type="evidence" value="ECO:0007669"/>
    <property type="project" value="UniProtKB-UniRule"/>
</dbReference>
<dbReference type="PIRSF" id="PIRSF036424">
    <property type="entry name" value="eIF3b"/>
    <property type="match status" value="1"/>
</dbReference>
<proteinExistence type="inferred from homology"/>
<keyword evidence="3 5" id="KW-0694">RNA-binding</keyword>
<keyword evidence="2 5" id="KW-0396">Initiation factor</keyword>
<evidence type="ECO:0000256" key="2">
    <source>
        <dbReference type="ARBA" id="ARBA00022540"/>
    </source>
</evidence>
<name>A0A1J4MQU1_9CRYT</name>
<keyword evidence="9" id="KW-1185">Reference proteome</keyword>
<reference evidence="8 9" key="1">
    <citation type="submission" date="2016-10" db="EMBL/GenBank/DDBJ databases">
        <title>Reductive evolution of mitochondrial metabolism and differential evolution of invasion-related proteins in Cryptosporidium.</title>
        <authorList>
            <person name="Liu S."/>
            <person name="Roellig D.M."/>
            <person name="Guo Y."/>
            <person name="Li N."/>
            <person name="Frace M.A."/>
            <person name="Tang K."/>
            <person name="Zhang L."/>
            <person name="Feng Y."/>
            <person name="Xiao L."/>
        </authorList>
    </citation>
    <scope>NUCLEOTIDE SEQUENCE [LARGE SCALE GENOMIC DNA]</scope>
    <source>
        <strain evidence="8">30847</strain>
    </source>
</reference>
<evidence type="ECO:0000313" key="9">
    <source>
        <dbReference type="Proteomes" id="UP000186804"/>
    </source>
</evidence>
<dbReference type="PANTHER" id="PTHR14068">
    <property type="entry name" value="EUKARYOTIC TRANSLATION INITIATION FACTOR 3 EIF3 -RELATED"/>
    <property type="match status" value="1"/>
</dbReference>